<keyword evidence="3" id="KW-1185">Reference proteome</keyword>
<dbReference type="RefSeq" id="WP_033886949.1">
    <property type="nucleotide sequence ID" value="NZ_FQVD01000045.1"/>
</dbReference>
<evidence type="ECO:0000313" key="3">
    <source>
        <dbReference type="Proteomes" id="UP000184436"/>
    </source>
</evidence>
<gene>
    <name evidence="2" type="ORF">SAMN05444349_14514</name>
</gene>
<proteinExistence type="predicted"/>
<organism evidence="2 3">
    <name type="scientific">Bacteroides faecichinchillae</name>
    <dbReference type="NCBI Taxonomy" id="871325"/>
    <lineage>
        <taxon>Bacteria</taxon>
        <taxon>Pseudomonadati</taxon>
        <taxon>Bacteroidota</taxon>
        <taxon>Bacteroidia</taxon>
        <taxon>Bacteroidales</taxon>
        <taxon>Bacteroidaceae</taxon>
        <taxon>Bacteroides</taxon>
    </lineage>
</organism>
<evidence type="ECO:0000313" key="2">
    <source>
        <dbReference type="EMBL" id="SHF90989.1"/>
    </source>
</evidence>
<reference evidence="2 3" key="1">
    <citation type="submission" date="2016-11" db="EMBL/GenBank/DDBJ databases">
        <authorList>
            <person name="Jaros S."/>
            <person name="Januszkiewicz K."/>
            <person name="Wedrychowicz H."/>
        </authorList>
    </citation>
    <scope>NUCLEOTIDE SEQUENCE [LARGE SCALE GENOMIC DNA]</scope>
    <source>
        <strain evidence="2 3">DSM 26883</strain>
    </source>
</reference>
<keyword evidence="1" id="KW-0812">Transmembrane</keyword>
<accession>A0A1M5FHU0</accession>
<feature type="transmembrane region" description="Helical" evidence="1">
    <location>
        <begin position="37"/>
        <end position="54"/>
    </location>
</feature>
<dbReference type="EMBL" id="FQVD01000045">
    <property type="protein sequence ID" value="SHF90989.1"/>
    <property type="molecule type" value="Genomic_DNA"/>
</dbReference>
<protein>
    <submittedName>
        <fullName evidence="2">Uncharacterized protein</fullName>
    </submittedName>
</protein>
<keyword evidence="1" id="KW-0472">Membrane</keyword>
<sequence length="274" mass="32926">MRKKKRHDNLPILIILLIALFILWAQCEELPELRDLGFISGGLYLAWLYWKKILERNKVRKSFRILEDILKRDSEQTFKEEEPKDSKLYIHTEYQGKDVAFTLALMYIEDEPLTVFSMSFILPSENYEEDWKKITTTAKSVAKQYLKEQECVFFINEETFHSCQISFEAKIFISQDIFDKLYHFFQQTIKTYHLQSIEHYIHFYDRSAEYHHYMHYRNGEVIKGIIVTEDHEYISMEPNQSDSYSLYELQDDSELIDITEISKQEFEEIQTKVG</sequence>
<keyword evidence="1" id="KW-1133">Transmembrane helix</keyword>
<evidence type="ECO:0000256" key="1">
    <source>
        <dbReference type="SAM" id="Phobius"/>
    </source>
</evidence>
<dbReference type="OrthoDB" id="9876896at2"/>
<dbReference type="AlphaFoldDB" id="A0A1M5FHU0"/>
<dbReference type="Proteomes" id="UP000184436">
    <property type="component" value="Unassembled WGS sequence"/>
</dbReference>
<name>A0A1M5FHU0_9BACE</name>